<evidence type="ECO:0000313" key="2">
    <source>
        <dbReference type="EMBL" id="MFC6182538.1"/>
    </source>
</evidence>
<dbReference type="Proteomes" id="UP001596282">
    <property type="component" value="Unassembled WGS sequence"/>
</dbReference>
<organism evidence="2 3">
    <name type="scientific">Lactiplantibacillus daowaiensis</name>
    <dbReference type="NCBI Taxonomy" id="2559918"/>
    <lineage>
        <taxon>Bacteria</taxon>
        <taxon>Bacillati</taxon>
        <taxon>Bacillota</taxon>
        <taxon>Bacilli</taxon>
        <taxon>Lactobacillales</taxon>
        <taxon>Lactobacillaceae</taxon>
        <taxon>Lactiplantibacillus</taxon>
    </lineage>
</organism>
<dbReference type="PANTHER" id="PTHR37305:SF1">
    <property type="entry name" value="MEMBRANE PROTEIN"/>
    <property type="match status" value="1"/>
</dbReference>
<evidence type="ECO:0000256" key="1">
    <source>
        <dbReference type="SAM" id="Phobius"/>
    </source>
</evidence>
<keyword evidence="1" id="KW-0812">Transmembrane</keyword>
<sequence>MKLLRLECLKLRAKRSTWGCIVLLILLMSGIAITTTQSTLSDQRFNVASAYVGFQWLMMLLIVVAASCVSMEFEYGTIKQLAVQAKSRWQVYLTKFELILSYSLLLHILTVLVTLGLQLIFNPRLNVLARYHHQLSLLTNLGINAGLDLYGSLMIIGLVFLLASSGHNSAVAISVGVVVCFSGEGLSSLVLNTFKTVTFLTRWNPFNMMCLQEQYANRDYQDVTHLTLGQLAAGKLIWAVIFVGVGAWLFSKRRI</sequence>
<comment type="caution">
    <text evidence="2">The sequence shown here is derived from an EMBL/GenBank/DDBJ whole genome shotgun (WGS) entry which is preliminary data.</text>
</comment>
<protein>
    <submittedName>
        <fullName evidence="2">ABC transporter permease</fullName>
    </submittedName>
</protein>
<feature type="transmembrane region" description="Helical" evidence="1">
    <location>
        <begin position="228"/>
        <end position="250"/>
    </location>
</feature>
<keyword evidence="1" id="KW-1133">Transmembrane helix</keyword>
<dbReference type="RefSeq" id="WP_137627225.1">
    <property type="nucleotide sequence ID" value="NZ_BJDJ01000001.1"/>
</dbReference>
<keyword evidence="3" id="KW-1185">Reference proteome</keyword>
<dbReference type="EMBL" id="JBHSSC010000045">
    <property type="protein sequence ID" value="MFC6182538.1"/>
    <property type="molecule type" value="Genomic_DNA"/>
</dbReference>
<feature type="transmembrane region" description="Helical" evidence="1">
    <location>
        <begin position="170"/>
        <end position="191"/>
    </location>
</feature>
<reference evidence="3" key="1">
    <citation type="journal article" date="2019" name="Int. J. Syst. Evol. Microbiol.">
        <title>The Global Catalogue of Microorganisms (GCM) 10K type strain sequencing project: providing services to taxonomists for standard genome sequencing and annotation.</title>
        <authorList>
            <consortium name="The Broad Institute Genomics Platform"/>
            <consortium name="The Broad Institute Genome Sequencing Center for Infectious Disease"/>
            <person name="Wu L."/>
            <person name="Ma J."/>
        </authorList>
    </citation>
    <scope>NUCLEOTIDE SEQUENCE [LARGE SCALE GENOMIC DNA]</scope>
    <source>
        <strain evidence="3">CCM 8933</strain>
    </source>
</reference>
<evidence type="ECO:0000313" key="3">
    <source>
        <dbReference type="Proteomes" id="UP001596282"/>
    </source>
</evidence>
<feature type="transmembrane region" description="Helical" evidence="1">
    <location>
        <begin position="56"/>
        <end position="78"/>
    </location>
</feature>
<dbReference type="Pfam" id="PF12730">
    <property type="entry name" value="ABC2_membrane_4"/>
    <property type="match status" value="1"/>
</dbReference>
<accession>A0ABW1S3U1</accession>
<proteinExistence type="predicted"/>
<dbReference type="PANTHER" id="PTHR37305">
    <property type="entry name" value="INTEGRAL MEMBRANE PROTEIN-RELATED"/>
    <property type="match status" value="1"/>
</dbReference>
<gene>
    <name evidence="2" type="ORF">ACFP5Y_14965</name>
</gene>
<name>A0ABW1S3U1_9LACO</name>
<keyword evidence="1" id="KW-0472">Membrane</keyword>
<feature type="transmembrane region" description="Helical" evidence="1">
    <location>
        <begin position="99"/>
        <end position="121"/>
    </location>
</feature>
<feature type="transmembrane region" description="Helical" evidence="1">
    <location>
        <begin position="141"/>
        <end position="163"/>
    </location>
</feature>